<organism evidence="5 6">
    <name type="scientific">Massilia norwichensis</name>
    <dbReference type="NCBI Taxonomy" id="1442366"/>
    <lineage>
        <taxon>Bacteria</taxon>
        <taxon>Pseudomonadati</taxon>
        <taxon>Pseudomonadota</taxon>
        <taxon>Betaproteobacteria</taxon>
        <taxon>Burkholderiales</taxon>
        <taxon>Oxalobacteraceae</taxon>
        <taxon>Telluria group</taxon>
        <taxon>Massilia</taxon>
    </lineage>
</organism>
<gene>
    <name evidence="5" type="ORF">NX782_17330</name>
</gene>
<sequence length="327" mass="34958">MTVTIRDLARAAGCSIGTVSRALKNQPGLAEPTRARILSTARELGYDFGRLRLGAIRRIVFLLHQQHNTLSSSPFYSPVLQGAEQACRRAGVTLSFSVVHPGEPVAELVRAQQPDAILCAGYFEPELVAVLRDSGKPLALVDMHLPGFSSVNPDHHLGGYLATRHLIRTGRRRIAMIAGSLAHYSIHQRARGYRKALFEARMLADPELEAQVPASGEPLQGVRDATRALLARTPRPDALFCYNDSAALAAMQVCLDAGLKVPADIAIVGFDDIGAAAQAIPPLSSIAIDKEALGAAGVALLLDKAGASPTEHTLPVQLIVRESSYDD</sequence>
<evidence type="ECO:0000259" key="4">
    <source>
        <dbReference type="PROSITE" id="PS50932"/>
    </source>
</evidence>
<keyword evidence="1" id="KW-0805">Transcription regulation</keyword>
<comment type="caution">
    <text evidence="5">The sequence shown here is derived from an EMBL/GenBank/DDBJ whole genome shotgun (WGS) entry which is preliminary data.</text>
</comment>
<dbReference type="InterPro" id="IPR010982">
    <property type="entry name" value="Lambda_DNA-bd_dom_sf"/>
</dbReference>
<accession>A0ABT2A9S2</accession>
<name>A0ABT2A9S2_9BURK</name>
<evidence type="ECO:0000313" key="5">
    <source>
        <dbReference type="EMBL" id="MCS0590954.1"/>
    </source>
</evidence>
<dbReference type="SMART" id="SM00354">
    <property type="entry name" value="HTH_LACI"/>
    <property type="match status" value="1"/>
</dbReference>
<dbReference type="SUPFAM" id="SSF47413">
    <property type="entry name" value="lambda repressor-like DNA-binding domains"/>
    <property type="match status" value="1"/>
</dbReference>
<feature type="domain" description="HTH lacI-type" evidence="4">
    <location>
        <begin position="3"/>
        <end position="46"/>
    </location>
</feature>
<dbReference type="PANTHER" id="PTHR30146">
    <property type="entry name" value="LACI-RELATED TRANSCRIPTIONAL REPRESSOR"/>
    <property type="match status" value="1"/>
</dbReference>
<evidence type="ECO:0000256" key="3">
    <source>
        <dbReference type="ARBA" id="ARBA00023163"/>
    </source>
</evidence>
<dbReference type="PANTHER" id="PTHR30146:SF109">
    <property type="entry name" value="HTH-TYPE TRANSCRIPTIONAL REGULATOR GALS"/>
    <property type="match status" value="1"/>
</dbReference>
<dbReference type="EMBL" id="JANUGX010000021">
    <property type="protein sequence ID" value="MCS0590954.1"/>
    <property type="molecule type" value="Genomic_DNA"/>
</dbReference>
<dbReference type="Gene3D" id="1.10.260.40">
    <property type="entry name" value="lambda repressor-like DNA-binding domains"/>
    <property type="match status" value="1"/>
</dbReference>
<dbReference type="Proteomes" id="UP001205560">
    <property type="component" value="Unassembled WGS sequence"/>
</dbReference>
<dbReference type="InterPro" id="IPR046335">
    <property type="entry name" value="LacI/GalR-like_sensor"/>
</dbReference>
<keyword evidence="2" id="KW-0238">DNA-binding</keyword>
<dbReference type="Pfam" id="PF00356">
    <property type="entry name" value="LacI"/>
    <property type="match status" value="1"/>
</dbReference>
<dbReference type="Gene3D" id="3.40.50.2300">
    <property type="match status" value="2"/>
</dbReference>
<reference evidence="5 6" key="1">
    <citation type="submission" date="2022-08" db="EMBL/GenBank/DDBJ databases">
        <title>Reclassification of Massilia species as members of the genera Telluria, Duganella, Pseudoduganella, Mokoshia gen. nov. and Zemynaea gen. nov. using orthogonal and non-orthogonal genome-based approaches.</title>
        <authorList>
            <person name="Bowman J.P."/>
        </authorList>
    </citation>
    <scope>NUCLEOTIDE SEQUENCE [LARGE SCALE GENOMIC DNA]</scope>
    <source>
        <strain evidence="5 6">LMG 28164</strain>
    </source>
</reference>
<proteinExistence type="predicted"/>
<protein>
    <submittedName>
        <fullName evidence="5">LacI family transcriptional regulator</fullName>
    </submittedName>
</protein>
<dbReference type="InterPro" id="IPR028082">
    <property type="entry name" value="Peripla_BP_I"/>
</dbReference>
<evidence type="ECO:0000256" key="1">
    <source>
        <dbReference type="ARBA" id="ARBA00023015"/>
    </source>
</evidence>
<dbReference type="PROSITE" id="PS50932">
    <property type="entry name" value="HTH_LACI_2"/>
    <property type="match status" value="1"/>
</dbReference>
<evidence type="ECO:0000313" key="6">
    <source>
        <dbReference type="Proteomes" id="UP001205560"/>
    </source>
</evidence>
<dbReference type="CDD" id="cd01392">
    <property type="entry name" value="HTH_LacI"/>
    <property type="match status" value="1"/>
</dbReference>
<evidence type="ECO:0000256" key="2">
    <source>
        <dbReference type="ARBA" id="ARBA00023125"/>
    </source>
</evidence>
<dbReference type="RefSeq" id="WP_258846726.1">
    <property type="nucleotide sequence ID" value="NZ_JANUGX010000021.1"/>
</dbReference>
<dbReference type="Pfam" id="PF13377">
    <property type="entry name" value="Peripla_BP_3"/>
    <property type="match status" value="1"/>
</dbReference>
<keyword evidence="6" id="KW-1185">Reference proteome</keyword>
<keyword evidence="3" id="KW-0804">Transcription</keyword>
<dbReference type="CDD" id="cd06267">
    <property type="entry name" value="PBP1_LacI_sugar_binding-like"/>
    <property type="match status" value="1"/>
</dbReference>
<dbReference type="SUPFAM" id="SSF53822">
    <property type="entry name" value="Periplasmic binding protein-like I"/>
    <property type="match status" value="1"/>
</dbReference>
<dbReference type="InterPro" id="IPR000843">
    <property type="entry name" value="HTH_LacI"/>
</dbReference>